<dbReference type="Gene3D" id="3.30.230.10">
    <property type="match status" value="1"/>
</dbReference>
<dbReference type="GO" id="GO:0001682">
    <property type="term" value="P:tRNA 5'-leader removal"/>
    <property type="evidence" value="ECO:0007669"/>
    <property type="project" value="UniProtKB-UniRule"/>
</dbReference>
<protein>
    <recommendedName>
        <fullName evidence="7 8">Ribonuclease P protein component</fullName>
        <shortName evidence="7">RNase P protein</shortName>
        <shortName evidence="7">RNaseP protein</shortName>
        <ecNumber evidence="7 8">3.1.26.5</ecNumber>
    </recommendedName>
    <alternativeName>
        <fullName evidence="7">Protein C5</fullName>
    </alternativeName>
</protein>
<keyword evidence="3 7" id="KW-0540">Nuclease</keyword>
<dbReference type="Pfam" id="PF00825">
    <property type="entry name" value="Ribonuclease_P"/>
    <property type="match status" value="1"/>
</dbReference>
<evidence type="ECO:0000256" key="7">
    <source>
        <dbReference type="HAMAP-Rule" id="MF_00227"/>
    </source>
</evidence>
<dbReference type="InterPro" id="IPR020568">
    <property type="entry name" value="Ribosomal_Su5_D2-typ_SF"/>
</dbReference>
<comment type="caution">
    <text evidence="10">The sequence shown here is derived from an EMBL/GenBank/DDBJ whole genome shotgun (WGS) entry which is preliminary data.</text>
</comment>
<evidence type="ECO:0000256" key="3">
    <source>
        <dbReference type="ARBA" id="ARBA00022722"/>
    </source>
</evidence>
<evidence type="ECO:0000256" key="1">
    <source>
        <dbReference type="ARBA" id="ARBA00002663"/>
    </source>
</evidence>
<evidence type="ECO:0000256" key="8">
    <source>
        <dbReference type="NCBIfam" id="TIGR00188"/>
    </source>
</evidence>
<dbReference type="InterPro" id="IPR014721">
    <property type="entry name" value="Ribsml_uS5_D2-typ_fold_subgr"/>
</dbReference>
<organism evidence="10 11">
    <name type="scientific">Candidatus Wildermuthbacteria bacterium RIFCSPHIGHO2_01_FULL_48_27b</name>
    <dbReference type="NCBI Taxonomy" id="1802447"/>
    <lineage>
        <taxon>Bacteria</taxon>
        <taxon>Candidatus Wildermuthiibacteriota</taxon>
    </lineage>
</organism>
<proteinExistence type="inferred from homology"/>
<evidence type="ECO:0000256" key="4">
    <source>
        <dbReference type="ARBA" id="ARBA00022759"/>
    </source>
</evidence>
<dbReference type="PANTHER" id="PTHR33992">
    <property type="entry name" value="RIBONUCLEASE P PROTEIN COMPONENT"/>
    <property type="match status" value="1"/>
</dbReference>
<comment type="function">
    <text evidence="1 7">RNaseP catalyzes the removal of the 5'-leader sequence from pre-tRNA to produce the mature 5'-terminus. It can also cleave other RNA substrates such as 4.5S RNA. The protein component plays an auxiliary but essential role in vivo by binding to the 5'-leader sequence and broadening the substrate specificity of the ribozyme.</text>
</comment>
<evidence type="ECO:0000256" key="5">
    <source>
        <dbReference type="ARBA" id="ARBA00022801"/>
    </source>
</evidence>
<evidence type="ECO:0000256" key="6">
    <source>
        <dbReference type="ARBA" id="ARBA00022884"/>
    </source>
</evidence>
<feature type="region of interest" description="Disordered" evidence="9">
    <location>
        <begin position="1"/>
        <end position="20"/>
    </location>
</feature>
<gene>
    <name evidence="7" type="primary">rnpA</name>
    <name evidence="10" type="ORF">A2843_01590</name>
</gene>
<dbReference type="NCBIfam" id="TIGR00188">
    <property type="entry name" value="rnpA"/>
    <property type="match status" value="1"/>
</dbReference>
<name>A0A1G2QTP3_9BACT</name>
<accession>A0A1G2QTP3</accession>
<keyword evidence="4 7" id="KW-0255">Endonuclease</keyword>
<dbReference type="SUPFAM" id="SSF54211">
    <property type="entry name" value="Ribosomal protein S5 domain 2-like"/>
    <property type="match status" value="1"/>
</dbReference>
<dbReference type="Proteomes" id="UP000178170">
    <property type="component" value="Unassembled WGS sequence"/>
</dbReference>
<dbReference type="GO" id="GO:0030677">
    <property type="term" value="C:ribonuclease P complex"/>
    <property type="evidence" value="ECO:0007669"/>
    <property type="project" value="TreeGrafter"/>
</dbReference>
<dbReference type="PROSITE" id="PS00648">
    <property type="entry name" value="RIBONUCLEASE_P"/>
    <property type="match status" value="1"/>
</dbReference>
<dbReference type="EC" id="3.1.26.5" evidence="7 8"/>
<evidence type="ECO:0000313" key="11">
    <source>
        <dbReference type="Proteomes" id="UP000178170"/>
    </source>
</evidence>
<comment type="subunit">
    <text evidence="7">Consists of a catalytic RNA component (M1 or rnpB) and a protein subunit.</text>
</comment>
<dbReference type="PANTHER" id="PTHR33992:SF1">
    <property type="entry name" value="RIBONUCLEASE P PROTEIN COMPONENT"/>
    <property type="match status" value="1"/>
</dbReference>
<sequence>MKAKDFRRVSSQKRSSREGGLLLKVGSGQAGATPHLGIVVSKKVAKLAVRRNRIRRVLREAAKKELELLGEGKDFVLIVLPGFEPPKMKEAQVLLHRLFNKVSLR</sequence>
<dbReference type="AlphaFoldDB" id="A0A1G2QTP3"/>
<keyword evidence="5 7" id="KW-0378">Hydrolase</keyword>
<comment type="similarity">
    <text evidence="7">Belongs to the RnpA family.</text>
</comment>
<dbReference type="InterPro" id="IPR020539">
    <property type="entry name" value="RNase_P_CS"/>
</dbReference>
<evidence type="ECO:0000313" key="10">
    <source>
        <dbReference type="EMBL" id="OHA63984.1"/>
    </source>
</evidence>
<reference evidence="10 11" key="1">
    <citation type="journal article" date="2016" name="Nat. Commun.">
        <title>Thousands of microbial genomes shed light on interconnected biogeochemical processes in an aquifer system.</title>
        <authorList>
            <person name="Anantharaman K."/>
            <person name="Brown C.T."/>
            <person name="Hug L.A."/>
            <person name="Sharon I."/>
            <person name="Castelle C.J."/>
            <person name="Probst A.J."/>
            <person name="Thomas B.C."/>
            <person name="Singh A."/>
            <person name="Wilkins M.J."/>
            <person name="Karaoz U."/>
            <person name="Brodie E.L."/>
            <person name="Williams K.H."/>
            <person name="Hubbard S.S."/>
            <person name="Banfield J.F."/>
        </authorList>
    </citation>
    <scope>NUCLEOTIDE SEQUENCE [LARGE SCALE GENOMIC DNA]</scope>
</reference>
<dbReference type="GO" id="GO:0000049">
    <property type="term" value="F:tRNA binding"/>
    <property type="evidence" value="ECO:0007669"/>
    <property type="project" value="UniProtKB-UniRule"/>
</dbReference>
<dbReference type="InterPro" id="IPR000100">
    <property type="entry name" value="RNase_P"/>
</dbReference>
<keyword evidence="2 7" id="KW-0819">tRNA processing</keyword>
<dbReference type="EMBL" id="MHTS01000023">
    <property type="protein sequence ID" value="OHA63984.1"/>
    <property type="molecule type" value="Genomic_DNA"/>
</dbReference>
<dbReference type="GO" id="GO:0042781">
    <property type="term" value="F:3'-tRNA processing endoribonuclease activity"/>
    <property type="evidence" value="ECO:0007669"/>
    <property type="project" value="TreeGrafter"/>
</dbReference>
<comment type="catalytic activity">
    <reaction evidence="7">
        <text>Endonucleolytic cleavage of RNA, removing 5'-extranucleotides from tRNA precursor.</text>
        <dbReference type="EC" id="3.1.26.5"/>
    </reaction>
</comment>
<keyword evidence="6 7" id="KW-0694">RNA-binding</keyword>
<dbReference type="GO" id="GO:0004526">
    <property type="term" value="F:ribonuclease P activity"/>
    <property type="evidence" value="ECO:0007669"/>
    <property type="project" value="UniProtKB-UniRule"/>
</dbReference>
<evidence type="ECO:0000256" key="2">
    <source>
        <dbReference type="ARBA" id="ARBA00022694"/>
    </source>
</evidence>
<dbReference type="HAMAP" id="MF_00227">
    <property type="entry name" value="RNase_P"/>
    <property type="match status" value="1"/>
</dbReference>
<evidence type="ECO:0000256" key="9">
    <source>
        <dbReference type="SAM" id="MobiDB-lite"/>
    </source>
</evidence>